<evidence type="ECO:0000256" key="10">
    <source>
        <dbReference type="RuleBase" id="RU004512"/>
    </source>
</evidence>
<comment type="function">
    <text evidence="6 10">Catalyzes the interconversion of 2-phosphoglycerate and 3-phosphoglycerate.</text>
</comment>
<dbReference type="RefSeq" id="WP_072788869.1">
    <property type="nucleotide sequence ID" value="NZ_FQUL01000007.1"/>
</dbReference>
<evidence type="ECO:0000256" key="7">
    <source>
        <dbReference type="PIRSR" id="PIRSR613078-1"/>
    </source>
</evidence>
<feature type="binding site" evidence="6 8">
    <location>
        <begin position="21"/>
        <end position="22"/>
    </location>
    <ligand>
        <name>substrate</name>
    </ligand>
</feature>
<dbReference type="GO" id="GO:0004619">
    <property type="term" value="F:phosphoglycerate mutase activity"/>
    <property type="evidence" value="ECO:0007669"/>
    <property type="project" value="UniProtKB-UniRule"/>
</dbReference>
<comment type="pathway">
    <text evidence="6 10">Carbohydrate degradation; glycolysis; pyruvate from D-glyceraldehyde 3-phosphate: step 3/5.</text>
</comment>
<keyword evidence="4 6" id="KW-0324">Glycolysis</keyword>
<dbReference type="EC" id="5.4.2.11" evidence="6 10"/>
<proteinExistence type="inferred from homology"/>
<dbReference type="PROSITE" id="PS00175">
    <property type="entry name" value="PG_MUTASE"/>
    <property type="match status" value="1"/>
</dbReference>
<feature type="binding site" evidence="6 8">
    <location>
        <position position="98"/>
    </location>
    <ligand>
        <name>substrate</name>
    </ligand>
</feature>
<dbReference type="PIRSF" id="PIRSF000709">
    <property type="entry name" value="6PFK_2-Ptase"/>
    <property type="match status" value="1"/>
</dbReference>
<dbReference type="OrthoDB" id="9781415at2"/>
<evidence type="ECO:0000256" key="1">
    <source>
        <dbReference type="ARBA" id="ARBA00000380"/>
    </source>
</evidence>
<organism evidence="11 12">
    <name type="scientific">Ferrithrix thermotolerans DSM 19514</name>
    <dbReference type="NCBI Taxonomy" id="1121881"/>
    <lineage>
        <taxon>Bacteria</taxon>
        <taxon>Bacillati</taxon>
        <taxon>Actinomycetota</taxon>
        <taxon>Acidimicrobiia</taxon>
        <taxon>Acidimicrobiales</taxon>
        <taxon>Acidimicrobiaceae</taxon>
        <taxon>Ferrithrix</taxon>
    </lineage>
</organism>
<dbReference type="SMART" id="SM00855">
    <property type="entry name" value="PGAM"/>
    <property type="match status" value="1"/>
</dbReference>
<dbReference type="EMBL" id="FQUL01000007">
    <property type="protein sequence ID" value="SHE48850.1"/>
    <property type="molecule type" value="Genomic_DNA"/>
</dbReference>
<dbReference type="Pfam" id="PF00300">
    <property type="entry name" value="His_Phos_1"/>
    <property type="match status" value="1"/>
</dbReference>
<dbReference type="InterPro" id="IPR001345">
    <property type="entry name" value="PG/BPGM_mutase_AS"/>
</dbReference>
<feature type="binding site" evidence="6 8">
    <location>
        <begin position="183"/>
        <end position="184"/>
    </location>
    <ligand>
        <name>substrate</name>
    </ligand>
</feature>
<reference evidence="12" key="1">
    <citation type="submission" date="2016-11" db="EMBL/GenBank/DDBJ databases">
        <authorList>
            <person name="Varghese N."/>
            <person name="Submissions S."/>
        </authorList>
    </citation>
    <scope>NUCLEOTIDE SEQUENCE [LARGE SCALE GENOMIC DNA]</scope>
    <source>
        <strain evidence="12">DSM 19514</strain>
    </source>
</reference>
<comment type="similarity">
    <text evidence="2 6">Belongs to the phosphoglycerate mutase family. BPG-dependent PGAM subfamily.</text>
</comment>
<feature type="binding site" evidence="6 8">
    <location>
        <begin position="87"/>
        <end position="90"/>
    </location>
    <ligand>
        <name>substrate</name>
    </ligand>
</feature>
<keyword evidence="12" id="KW-1185">Reference proteome</keyword>
<dbReference type="SUPFAM" id="SSF53254">
    <property type="entry name" value="Phosphoglycerate mutase-like"/>
    <property type="match status" value="1"/>
</dbReference>
<dbReference type="UniPathway" id="UPA00109">
    <property type="reaction ID" value="UER00186"/>
</dbReference>
<dbReference type="InterPro" id="IPR029033">
    <property type="entry name" value="His_PPase_superfam"/>
</dbReference>
<feature type="binding site" evidence="6 8">
    <location>
        <begin position="114"/>
        <end position="115"/>
    </location>
    <ligand>
        <name>substrate</name>
    </ligand>
</feature>
<dbReference type="AlphaFoldDB" id="A0A1M4TWM8"/>
<gene>
    <name evidence="6" type="primary">gpmA</name>
    <name evidence="11" type="ORF">SAMN02745225_00750</name>
</gene>
<dbReference type="HAMAP" id="MF_01039">
    <property type="entry name" value="PGAM_GpmA"/>
    <property type="match status" value="1"/>
</dbReference>
<feature type="active site" description="Tele-phosphohistidine intermediate" evidence="6 7">
    <location>
        <position position="9"/>
    </location>
</feature>
<evidence type="ECO:0000256" key="5">
    <source>
        <dbReference type="ARBA" id="ARBA00023235"/>
    </source>
</evidence>
<dbReference type="NCBIfam" id="NF010713">
    <property type="entry name" value="PRK14115.1"/>
    <property type="match status" value="1"/>
</dbReference>
<evidence type="ECO:0000256" key="6">
    <source>
        <dbReference type="HAMAP-Rule" id="MF_01039"/>
    </source>
</evidence>
<feature type="binding site" evidence="6 8">
    <location>
        <position position="60"/>
    </location>
    <ligand>
        <name>substrate</name>
    </ligand>
</feature>
<name>A0A1M4TWM8_9ACTN</name>
<evidence type="ECO:0000256" key="8">
    <source>
        <dbReference type="PIRSR" id="PIRSR613078-2"/>
    </source>
</evidence>
<feature type="active site" description="Proton donor/acceptor" evidence="6 7">
    <location>
        <position position="87"/>
    </location>
</feature>
<dbReference type="Gene3D" id="3.40.50.1240">
    <property type="entry name" value="Phosphoglycerate mutase-like"/>
    <property type="match status" value="1"/>
</dbReference>
<feature type="binding site" evidence="6 8">
    <location>
        <begin position="8"/>
        <end position="15"/>
    </location>
    <ligand>
        <name>substrate</name>
    </ligand>
</feature>
<dbReference type="PANTHER" id="PTHR11931">
    <property type="entry name" value="PHOSPHOGLYCERATE MUTASE"/>
    <property type="match status" value="1"/>
</dbReference>
<evidence type="ECO:0000256" key="4">
    <source>
        <dbReference type="ARBA" id="ARBA00023152"/>
    </source>
</evidence>
<dbReference type="FunFam" id="3.40.50.1240:FF:000003">
    <property type="entry name" value="2,3-bisphosphoglycerate-dependent phosphoglycerate mutase"/>
    <property type="match status" value="1"/>
</dbReference>
<dbReference type="InterPro" id="IPR013078">
    <property type="entry name" value="His_Pase_superF_clade-1"/>
</dbReference>
<dbReference type="Proteomes" id="UP000184295">
    <property type="component" value="Unassembled WGS sequence"/>
</dbReference>
<dbReference type="STRING" id="1121881.SAMN02745225_00750"/>
<accession>A0A1M4TWM8</accession>
<keyword evidence="3 6" id="KW-0312">Gluconeogenesis</keyword>
<protein>
    <recommendedName>
        <fullName evidence="6 10">2,3-bisphosphoglycerate-dependent phosphoglycerate mutase</fullName>
        <shortName evidence="6">BPG-dependent PGAM</shortName>
        <shortName evidence="6">PGAM</shortName>
        <shortName evidence="6">Phosphoglyceromutase</shortName>
        <shortName evidence="6">dPGM</shortName>
        <ecNumber evidence="6 10">5.4.2.11</ecNumber>
    </recommendedName>
</protein>
<dbReference type="CDD" id="cd07067">
    <property type="entry name" value="HP_PGM_like"/>
    <property type="match status" value="1"/>
</dbReference>
<dbReference type="InterPro" id="IPR005952">
    <property type="entry name" value="Phosphogly_mut1"/>
</dbReference>
<evidence type="ECO:0000256" key="9">
    <source>
        <dbReference type="PIRSR" id="PIRSR613078-3"/>
    </source>
</evidence>
<dbReference type="GO" id="GO:0006094">
    <property type="term" value="P:gluconeogenesis"/>
    <property type="evidence" value="ECO:0007669"/>
    <property type="project" value="UniProtKB-UniRule"/>
</dbReference>
<comment type="catalytic activity">
    <reaction evidence="1 6 10">
        <text>(2R)-2-phosphoglycerate = (2R)-3-phosphoglycerate</text>
        <dbReference type="Rhea" id="RHEA:15901"/>
        <dbReference type="ChEBI" id="CHEBI:58272"/>
        <dbReference type="ChEBI" id="CHEBI:58289"/>
        <dbReference type="EC" id="5.4.2.11"/>
    </reaction>
</comment>
<feature type="site" description="Transition state stabilizer" evidence="6 9">
    <location>
        <position position="182"/>
    </location>
</feature>
<keyword evidence="5 6" id="KW-0413">Isomerase</keyword>
<evidence type="ECO:0000256" key="2">
    <source>
        <dbReference type="ARBA" id="ARBA00006717"/>
    </source>
</evidence>
<dbReference type="NCBIfam" id="TIGR01258">
    <property type="entry name" value="pgm_1"/>
    <property type="match status" value="1"/>
</dbReference>
<evidence type="ECO:0000313" key="11">
    <source>
        <dbReference type="EMBL" id="SHE48850.1"/>
    </source>
</evidence>
<dbReference type="GO" id="GO:0006096">
    <property type="term" value="P:glycolytic process"/>
    <property type="evidence" value="ECO:0007669"/>
    <property type="project" value="UniProtKB-UniRule"/>
</dbReference>
<evidence type="ECO:0000313" key="12">
    <source>
        <dbReference type="Proteomes" id="UP000184295"/>
    </source>
</evidence>
<sequence length="228" mass="25929">MSTLILLRHGQSTWNLENRFTGWVDVDLTEQGIKEAIRAGQALLGAEILPSVAYTSVLRRAVKTLDLALYEMGLSWIPVKKSWRLNERHYGALQGLNKAETAKKYGDAQVKLWRRSYDVPPPALKDREIEALRKDPRYRYVPKELLPKTECLKDVMTRMMPLWYDDLAPQLLGSETVLVSAHGNSIRALIKHLENISDQDIVEYEVPNGEPIVYELDDGLNVTSKATL</sequence>
<evidence type="ECO:0000256" key="3">
    <source>
        <dbReference type="ARBA" id="ARBA00022432"/>
    </source>
</evidence>